<dbReference type="EMBL" id="MTBC01000008">
    <property type="protein sequence ID" value="OQD42122.1"/>
    <property type="molecule type" value="Genomic_DNA"/>
</dbReference>
<name>A0A1V6LPN4_9FLAO</name>
<evidence type="ECO:0000259" key="1">
    <source>
        <dbReference type="PROSITE" id="PS51186"/>
    </source>
</evidence>
<feature type="domain" description="N-acetyltransferase" evidence="1">
    <location>
        <begin position="14"/>
        <end position="173"/>
    </location>
</feature>
<dbReference type="Gene3D" id="3.40.630.30">
    <property type="match status" value="1"/>
</dbReference>
<dbReference type="Pfam" id="PF13302">
    <property type="entry name" value="Acetyltransf_3"/>
    <property type="match status" value="1"/>
</dbReference>
<dbReference type="Proteomes" id="UP000191680">
    <property type="component" value="Unassembled WGS sequence"/>
</dbReference>
<dbReference type="RefSeq" id="WP_080319452.1">
    <property type="nucleotide sequence ID" value="NZ_MTBC01000008.1"/>
</dbReference>
<evidence type="ECO:0000313" key="2">
    <source>
        <dbReference type="EMBL" id="OQD42122.1"/>
    </source>
</evidence>
<dbReference type="InterPro" id="IPR016181">
    <property type="entry name" value="Acyl_CoA_acyltransferase"/>
</dbReference>
<sequence>MPIHLLENVTTERLLFRKVAPSDFQAWLPFYHDPSSTLYWNGLPKDPIIACNEQFYRIFERYELNLGGMNALIHKNTGELLGLCGLLLQTVDGVSEWEIGYSLLPKFRKMGYATEAAKACKTYATNNKLAPSLISIIHINNNPSIQVAIKNGMRLDKTTTYKNNPVAIYRVQL</sequence>
<dbReference type="OrthoDB" id="9788916at2"/>
<gene>
    <name evidence="2" type="ORF">BUL40_11910</name>
</gene>
<dbReference type="PANTHER" id="PTHR43792:SF1">
    <property type="entry name" value="N-ACETYLTRANSFERASE DOMAIN-CONTAINING PROTEIN"/>
    <property type="match status" value="1"/>
</dbReference>
<protein>
    <submittedName>
        <fullName evidence="2">GNAT family N-acetyltransferase</fullName>
    </submittedName>
</protein>
<evidence type="ECO:0000313" key="3">
    <source>
        <dbReference type="Proteomes" id="UP000191680"/>
    </source>
</evidence>
<dbReference type="AlphaFoldDB" id="A0A1V6LPN4"/>
<keyword evidence="3" id="KW-1185">Reference proteome</keyword>
<dbReference type="GO" id="GO:0016747">
    <property type="term" value="F:acyltransferase activity, transferring groups other than amino-acyl groups"/>
    <property type="evidence" value="ECO:0007669"/>
    <property type="project" value="InterPro"/>
</dbReference>
<dbReference type="InterPro" id="IPR051531">
    <property type="entry name" value="N-acetyltransferase"/>
</dbReference>
<dbReference type="PROSITE" id="PS51186">
    <property type="entry name" value="GNAT"/>
    <property type="match status" value="1"/>
</dbReference>
<dbReference type="SUPFAM" id="SSF55729">
    <property type="entry name" value="Acyl-CoA N-acyltransferases (Nat)"/>
    <property type="match status" value="1"/>
</dbReference>
<comment type="caution">
    <text evidence="2">The sequence shown here is derived from an EMBL/GenBank/DDBJ whole genome shotgun (WGS) entry which is preliminary data.</text>
</comment>
<accession>A0A1V6LPN4</accession>
<organism evidence="2 3">
    <name type="scientific">Croceivirga radicis</name>
    <dbReference type="NCBI Taxonomy" id="1929488"/>
    <lineage>
        <taxon>Bacteria</taxon>
        <taxon>Pseudomonadati</taxon>
        <taxon>Bacteroidota</taxon>
        <taxon>Flavobacteriia</taxon>
        <taxon>Flavobacteriales</taxon>
        <taxon>Flavobacteriaceae</taxon>
        <taxon>Croceivirga</taxon>
    </lineage>
</organism>
<proteinExistence type="predicted"/>
<reference evidence="2 3" key="1">
    <citation type="submission" date="2016-12" db="EMBL/GenBank/DDBJ databases">
        <authorList>
            <person name="Song W.-J."/>
            <person name="Kurnit D.M."/>
        </authorList>
    </citation>
    <scope>NUCLEOTIDE SEQUENCE [LARGE SCALE GENOMIC DNA]</scope>
    <source>
        <strain evidence="2 3">HSG9</strain>
    </source>
</reference>
<keyword evidence="2" id="KW-0808">Transferase</keyword>
<dbReference type="InterPro" id="IPR000182">
    <property type="entry name" value="GNAT_dom"/>
</dbReference>
<dbReference type="PANTHER" id="PTHR43792">
    <property type="entry name" value="GNAT FAMILY, PUTATIVE (AFU_ORTHOLOGUE AFUA_3G00765)-RELATED-RELATED"/>
    <property type="match status" value="1"/>
</dbReference>